<dbReference type="GO" id="GO:0031982">
    <property type="term" value="C:vesicle"/>
    <property type="evidence" value="ECO:0000318"/>
    <property type="project" value="GO_Central"/>
</dbReference>
<feature type="signal peptide" evidence="9">
    <location>
        <begin position="1"/>
        <end position="26"/>
    </location>
</feature>
<reference evidence="11" key="2">
    <citation type="submission" date="2015-06" db="UniProtKB">
        <authorList>
            <consortium name="EnsemblPlants"/>
        </authorList>
    </citation>
    <scope>IDENTIFICATION</scope>
    <source>
        <strain evidence="11">DM1-3 516 R44</strain>
    </source>
</reference>
<dbReference type="GO" id="GO:0009567">
    <property type="term" value="P:double fertilization forming a zygote and endosperm"/>
    <property type="evidence" value="ECO:0000318"/>
    <property type="project" value="GO_Central"/>
</dbReference>
<dbReference type="EnsemblPlants" id="PGSC0003DMT400010200">
    <property type="protein sequence ID" value="PGSC0003DMT400010200"/>
    <property type="gene ID" value="PGSC0003DMG400003995"/>
</dbReference>
<dbReference type="InterPro" id="IPR008502">
    <property type="entry name" value="Prolamin-like"/>
</dbReference>
<dbReference type="GO" id="GO:0005576">
    <property type="term" value="C:extracellular region"/>
    <property type="evidence" value="ECO:0000318"/>
    <property type="project" value="GO_Central"/>
</dbReference>
<evidence type="ECO:0000256" key="9">
    <source>
        <dbReference type="SAM" id="SignalP"/>
    </source>
</evidence>
<dbReference type="InterPro" id="IPR044711">
    <property type="entry name" value="EC11-15"/>
</dbReference>
<comment type="similarity">
    <text evidence="8">Belongs to the plant egg cell-secreted peptide family.</text>
</comment>
<evidence type="ECO:0000256" key="1">
    <source>
        <dbReference type="ARBA" id="ARBA00004541"/>
    </source>
</evidence>
<accession>M0ZXN3</accession>
<dbReference type="GO" id="GO:0080155">
    <property type="term" value="P:regulation of double fertilization forming a zygote and endosperm"/>
    <property type="evidence" value="ECO:0000318"/>
    <property type="project" value="GO_Central"/>
</dbReference>
<evidence type="ECO:0000256" key="4">
    <source>
        <dbReference type="ARBA" id="ARBA00022729"/>
    </source>
</evidence>
<dbReference type="InParanoid" id="M0ZXN3"/>
<proteinExistence type="inferred from homology"/>
<dbReference type="OMA" id="NCWESLW"/>
<evidence type="ECO:0000256" key="5">
    <source>
        <dbReference type="ARBA" id="ARBA00023279"/>
    </source>
</evidence>
<dbReference type="eggNOG" id="ENOG502S3PF">
    <property type="taxonomic scope" value="Eukaryota"/>
</dbReference>
<dbReference type="Proteomes" id="UP000011115">
    <property type="component" value="Unassembled WGS sequence"/>
</dbReference>
<dbReference type="PaxDb" id="4113-PGSC0003DMT400010200"/>
<dbReference type="PANTHER" id="PTHR35293">
    <property type="entry name" value="EGG CELL-SECRETED PROTEIN 1.5"/>
    <property type="match status" value="1"/>
</dbReference>
<evidence type="ECO:0000256" key="8">
    <source>
        <dbReference type="ARBA" id="ARBA00034484"/>
    </source>
</evidence>
<organism evidence="11 12">
    <name type="scientific">Solanum tuberosum</name>
    <name type="common">Potato</name>
    <dbReference type="NCBI Taxonomy" id="4113"/>
    <lineage>
        <taxon>Eukaryota</taxon>
        <taxon>Viridiplantae</taxon>
        <taxon>Streptophyta</taxon>
        <taxon>Embryophyta</taxon>
        <taxon>Tracheophyta</taxon>
        <taxon>Spermatophyta</taxon>
        <taxon>Magnoliopsida</taxon>
        <taxon>eudicotyledons</taxon>
        <taxon>Gunneridae</taxon>
        <taxon>Pentapetalae</taxon>
        <taxon>asterids</taxon>
        <taxon>lamiids</taxon>
        <taxon>Solanales</taxon>
        <taxon>Solanaceae</taxon>
        <taxon>Solanoideae</taxon>
        <taxon>Solaneae</taxon>
        <taxon>Solanum</taxon>
    </lineage>
</organism>
<dbReference type="Gramene" id="PGSC0003DMT400010200">
    <property type="protein sequence ID" value="PGSC0003DMT400010200"/>
    <property type="gene ID" value="PGSC0003DMG400003995"/>
</dbReference>
<dbReference type="GO" id="GO:2000008">
    <property type="term" value="P:regulation of protein localization to cell surface"/>
    <property type="evidence" value="ECO:0000318"/>
    <property type="project" value="GO_Central"/>
</dbReference>
<keyword evidence="4 9" id="KW-0732">Signal</keyword>
<sequence>MMNSTLMIFKIVLLLTLVSWINILQARPLTTSSTGRTTTLMTRLKLQDEEEDSSECWDSLFELQACTGEIVLFFVNGETYLGQNCCGAIRIIERQCWPSMLGSLGFTSEEGDILHGYCDASESPSTPNLAP</sequence>
<keyword evidence="6" id="KW-0968">Cytoplasmic vesicle</keyword>
<comment type="subcellular location">
    <subcellularLocation>
        <location evidence="1">Cytoplasmic vesicle</location>
    </subcellularLocation>
    <subcellularLocation>
        <location evidence="2">Secreted</location>
    </subcellularLocation>
</comment>
<name>M0ZXN3_SOLTU</name>
<evidence type="ECO:0000313" key="11">
    <source>
        <dbReference type="EnsemblPlants" id="PGSC0003DMT400010200"/>
    </source>
</evidence>
<dbReference type="PANTHER" id="PTHR35293:SF1">
    <property type="entry name" value="EGG CELL-SECRETED PROTEIN 1.5"/>
    <property type="match status" value="1"/>
</dbReference>
<evidence type="ECO:0000256" key="2">
    <source>
        <dbReference type="ARBA" id="ARBA00004613"/>
    </source>
</evidence>
<evidence type="ECO:0000256" key="7">
    <source>
        <dbReference type="ARBA" id="ARBA00034457"/>
    </source>
</evidence>
<protein>
    <recommendedName>
        <fullName evidence="10">Prolamin-like domain-containing protein</fullName>
    </recommendedName>
</protein>
<keyword evidence="12" id="KW-1185">Reference proteome</keyword>
<evidence type="ECO:0000256" key="6">
    <source>
        <dbReference type="ARBA" id="ARBA00023329"/>
    </source>
</evidence>
<feature type="chain" id="PRO_5004010930" description="Prolamin-like domain-containing protein" evidence="9">
    <location>
        <begin position="27"/>
        <end position="131"/>
    </location>
</feature>
<dbReference type="AlphaFoldDB" id="M0ZXN3"/>
<dbReference type="HOGENOM" id="CLU_128969_2_0_1"/>
<evidence type="ECO:0000256" key="3">
    <source>
        <dbReference type="ARBA" id="ARBA00022525"/>
    </source>
</evidence>
<comment type="function">
    <text evidence="7">Involved in the regulation of gamete interactions during the double fertilization and to prevent multiple-pollen tube attraction; mediates the redistribution of the gamete fusogen HAP2/GCS1 to the cell surface after secretion upon sperm arrival.</text>
</comment>
<keyword evidence="5" id="KW-0278">Fertilization</keyword>
<evidence type="ECO:0000313" key="12">
    <source>
        <dbReference type="Proteomes" id="UP000011115"/>
    </source>
</evidence>
<keyword evidence="3" id="KW-0964">Secreted</keyword>
<dbReference type="GO" id="GO:0031410">
    <property type="term" value="C:cytoplasmic vesicle"/>
    <property type="evidence" value="ECO:0007669"/>
    <property type="project" value="UniProtKB-SubCell"/>
</dbReference>
<reference evidence="12" key="1">
    <citation type="journal article" date="2011" name="Nature">
        <title>Genome sequence and analysis of the tuber crop potato.</title>
        <authorList>
            <consortium name="The Potato Genome Sequencing Consortium"/>
        </authorList>
    </citation>
    <scope>NUCLEOTIDE SEQUENCE [LARGE SCALE GENOMIC DNA]</scope>
    <source>
        <strain evidence="12">cv. DM1-3 516 R44</strain>
    </source>
</reference>
<feature type="domain" description="Prolamin-like" evidence="10">
    <location>
        <begin position="55"/>
        <end position="119"/>
    </location>
</feature>
<evidence type="ECO:0000259" key="10">
    <source>
        <dbReference type="Pfam" id="PF05617"/>
    </source>
</evidence>
<dbReference type="Pfam" id="PF05617">
    <property type="entry name" value="Prolamin_like"/>
    <property type="match status" value="1"/>
</dbReference>